<dbReference type="InterPro" id="IPR003805">
    <property type="entry name" value="CobS"/>
</dbReference>
<dbReference type="GO" id="GO:0005886">
    <property type="term" value="C:plasma membrane"/>
    <property type="evidence" value="ECO:0007669"/>
    <property type="project" value="UniProtKB-SubCell"/>
</dbReference>
<dbReference type="STRING" id="47311.MBCUT_03290"/>
<dbReference type="OrthoDB" id="11748at2157"/>
<evidence type="ECO:0000256" key="6">
    <source>
        <dbReference type="ARBA" id="ARBA00015850"/>
    </source>
</evidence>
<dbReference type="PANTHER" id="PTHR34148">
    <property type="entry name" value="ADENOSYLCOBINAMIDE-GDP RIBAZOLETRANSFERASE"/>
    <property type="match status" value="1"/>
</dbReference>
<feature type="transmembrane region" description="Helical" evidence="19">
    <location>
        <begin position="18"/>
        <end position="36"/>
    </location>
</feature>
<dbReference type="UniPathway" id="UPA00148">
    <property type="reaction ID" value="UER00238"/>
</dbReference>
<evidence type="ECO:0000256" key="17">
    <source>
        <dbReference type="ARBA" id="ARBA00048623"/>
    </source>
</evidence>
<protein>
    <recommendedName>
        <fullName evidence="6 19">Adenosylcobinamide-GDP ribazoletransferase</fullName>
        <ecNumber evidence="5 19">2.7.8.26</ecNumber>
    </recommendedName>
    <alternativeName>
        <fullName evidence="16 19">Cobalamin synthase</fullName>
    </alternativeName>
    <alternativeName>
        <fullName evidence="15 19">Cobalamin-5'-phosphate synthase</fullName>
    </alternativeName>
</protein>
<dbReference type="NCBIfam" id="TIGR00317">
    <property type="entry name" value="cobS"/>
    <property type="match status" value="1"/>
</dbReference>
<evidence type="ECO:0000256" key="12">
    <source>
        <dbReference type="ARBA" id="ARBA00022989"/>
    </source>
</evidence>
<comment type="cofactor">
    <cofactor evidence="1 19">
        <name>Mg(2+)</name>
        <dbReference type="ChEBI" id="CHEBI:18420"/>
    </cofactor>
</comment>
<dbReference type="Proteomes" id="UP000077275">
    <property type="component" value="Unassembled WGS sequence"/>
</dbReference>
<dbReference type="EC" id="2.7.8.26" evidence="5 19"/>
<comment type="function">
    <text evidence="14 19">Joins adenosylcobinamide-GDP and alpha-ribazole to generate adenosylcobalamin (Ado-cobalamin). Also synthesizes adenosylcobalamin 5'-phosphate from adenosylcobinamide-GDP and alpha-ribazole 5'-phosphate.</text>
</comment>
<feature type="transmembrane region" description="Helical" evidence="19">
    <location>
        <begin position="241"/>
        <end position="263"/>
    </location>
</feature>
<comment type="subcellular location">
    <subcellularLocation>
        <location evidence="2 19">Cell membrane</location>
        <topology evidence="2 19">Multi-pass membrane protein</topology>
    </subcellularLocation>
</comment>
<accession>A0A166F3N4</accession>
<keyword evidence="8 19" id="KW-0169">Cobalamin biosynthesis</keyword>
<reference evidence="20 21" key="1">
    <citation type="submission" date="2016-04" db="EMBL/GenBank/DDBJ databases">
        <title>Genome sequence of Methanobrevibacter cuticularis DSM 11139.</title>
        <authorList>
            <person name="Poehlein A."/>
            <person name="Seedorf H."/>
            <person name="Daniel R."/>
        </authorList>
    </citation>
    <scope>NUCLEOTIDE SEQUENCE [LARGE SCALE GENOMIC DNA]</scope>
    <source>
        <strain evidence="20 21">DSM 11139</strain>
    </source>
</reference>
<dbReference type="GO" id="GO:0051073">
    <property type="term" value="F:adenosylcobinamide-GDP ribazoletransferase activity"/>
    <property type="evidence" value="ECO:0007669"/>
    <property type="project" value="UniProtKB-UniRule"/>
</dbReference>
<evidence type="ECO:0000256" key="13">
    <source>
        <dbReference type="ARBA" id="ARBA00023136"/>
    </source>
</evidence>
<evidence type="ECO:0000256" key="3">
    <source>
        <dbReference type="ARBA" id="ARBA00004663"/>
    </source>
</evidence>
<dbReference type="Pfam" id="PF02654">
    <property type="entry name" value="CobS"/>
    <property type="match status" value="1"/>
</dbReference>
<proteinExistence type="inferred from homology"/>
<dbReference type="RefSeq" id="WP_067258049.1">
    <property type="nucleotide sequence ID" value="NZ_LWMW01000054.1"/>
</dbReference>
<keyword evidence="13 19" id="KW-0472">Membrane</keyword>
<feature type="transmembrane region" description="Helical" evidence="19">
    <location>
        <begin position="209"/>
        <end position="229"/>
    </location>
</feature>
<evidence type="ECO:0000256" key="4">
    <source>
        <dbReference type="ARBA" id="ARBA00010561"/>
    </source>
</evidence>
<gene>
    <name evidence="19 20" type="primary">cobS</name>
    <name evidence="20" type="ORF">MBCUT_03290</name>
</gene>
<comment type="caution">
    <text evidence="20">The sequence shown here is derived from an EMBL/GenBank/DDBJ whole genome shotgun (WGS) entry which is preliminary data.</text>
</comment>
<keyword evidence="9 19" id="KW-0808">Transferase</keyword>
<sequence>MSNLNKDKDDYFEEKSSILNSIGGLITFSTIMPLNIYTRIEDMAKLTWFWPFISFLVGIIGAIISYFLVNVLLIPPIICAAIIYGFFLMFNGYHHLDGLLDFGDALMVHGTPEKKLAVMRDSMVGTGGIALFFIVGIITITSFNSILAFGLFGAIIVSEMAGKIGLISCCISSKPGQDGTGRFFIEFMTIPKYLLSVLIAIIISYSLVSYVGIFGVIGGIFGGALISYLGKKHFKIATGDVLGASNEVGRLFSLLVMVIAFTWI</sequence>
<evidence type="ECO:0000256" key="1">
    <source>
        <dbReference type="ARBA" id="ARBA00001946"/>
    </source>
</evidence>
<keyword evidence="21" id="KW-1185">Reference proteome</keyword>
<organism evidence="20 21">
    <name type="scientific">Methanobrevibacter cuticularis</name>
    <dbReference type="NCBI Taxonomy" id="47311"/>
    <lineage>
        <taxon>Archaea</taxon>
        <taxon>Methanobacteriati</taxon>
        <taxon>Methanobacteriota</taxon>
        <taxon>Methanomada group</taxon>
        <taxon>Methanobacteria</taxon>
        <taxon>Methanobacteriales</taxon>
        <taxon>Methanobacteriaceae</taxon>
        <taxon>Methanobrevibacter</taxon>
    </lineage>
</organism>
<evidence type="ECO:0000256" key="19">
    <source>
        <dbReference type="HAMAP-Rule" id="MF_00719"/>
    </source>
</evidence>
<name>A0A166F3N4_9EURY</name>
<evidence type="ECO:0000256" key="14">
    <source>
        <dbReference type="ARBA" id="ARBA00025228"/>
    </source>
</evidence>
<dbReference type="HAMAP" id="MF_00719">
    <property type="entry name" value="CobS"/>
    <property type="match status" value="1"/>
</dbReference>
<evidence type="ECO:0000256" key="10">
    <source>
        <dbReference type="ARBA" id="ARBA00022692"/>
    </source>
</evidence>
<comment type="catalytic activity">
    <reaction evidence="18 19">
        <text>alpha-ribazole 5'-phosphate + adenosylcob(III)inamide-GDP = adenosylcob(III)alamin 5'-phosphate + GMP + H(+)</text>
        <dbReference type="Rhea" id="RHEA:23560"/>
        <dbReference type="ChEBI" id="CHEBI:15378"/>
        <dbReference type="ChEBI" id="CHEBI:57918"/>
        <dbReference type="ChEBI" id="CHEBI:58115"/>
        <dbReference type="ChEBI" id="CHEBI:60487"/>
        <dbReference type="ChEBI" id="CHEBI:60493"/>
        <dbReference type="EC" id="2.7.8.26"/>
    </reaction>
</comment>
<evidence type="ECO:0000256" key="8">
    <source>
        <dbReference type="ARBA" id="ARBA00022573"/>
    </source>
</evidence>
<keyword evidence="12 19" id="KW-1133">Transmembrane helix</keyword>
<evidence type="ECO:0000313" key="20">
    <source>
        <dbReference type="EMBL" id="KZX17282.1"/>
    </source>
</evidence>
<comment type="similarity">
    <text evidence="4 19">Belongs to the CobS family.</text>
</comment>
<feature type="transmembrane region" description="Helical" evidence="19">
    <location>
        <begin position="123"/>
        <end position="140"/>
    </location>
</feature>
<evidence type="ECO:0000256" key="2">
    <source>
        <dbReference type="ARBA" id="ARBA00004651"/>
    </source>
</evidence>
<dbReference type="PATRIC" id="fig|47311.3.peg.362"/>
<dbReference type="GO" id="GO:0009236">
    <property type="term" value="P:cobalamin biosynthetic process"/>
    <property type="evidence" value="ECO:0007669"/>
    <property type="project" value="UniProtKB-UniRule"/>
</dbReference>
<evidence type="ECO:0000256" key="18">
    <source>
        <dbReference type="ARBA" id="ARBA00049504"/>
    </source>
</evidence>
<dbReference type="GO" id="GO:0008818">
    <property type="term" value="F:cobalamin 5'-phosphate synthase activity"/>
    <property type="evidence" value="ECO:0007669"/>
    <property type="project" value="UniProtKB-UniRule"/>
</dbReference>
<evidence type="ECO:0000313" key="21">
    <source>
        <dbReference type="Proteomes" id="UP000077275"/>
    </source>
</evidence>
<keyword evidence="7 19" id="KW-1003">Cell membrane</keyword>
<keyword evidence="11 19" id="KW-0460">Magnesium</keyword>
<evidence type="ECO:0000256" key="7">
    <source>
        <dbReference type="ARBA" id="ARBA00022475"/>
    </source>
</evidence>
<comment type="pathway">
    <text evidence="3 19">Cofactor biosynthesis; adenosylcobalamin biosynthesis; adenosylcobalamin from cob(II)yrinate a,c-diamide: step 7/7.</text>
</comment>
<feature type="transmembrane region" description="Helical" evidence="19">
    <location>
        <begin position="48"/>
        <end position="67"/>
    </location>
</feature>
<comment type="catalytic activity">
    <reaction evidence="17 19">
        <text>alpha-ribazole + adenosylcob(III)inamide-GDP = adenosylcob(III)alamin + GMP + H(+)</text>
        <dbReference type="Rhea" id="RHEA:16049"/>
        <dbReference type="ChEBI" id="CHEBI:10329"/>
        <dbReference type="ChEBI" id="CHEBI:15378"/>
        <dbReference type="ChEBI" id="CHEBI:18408"/>
        <dbReference type="ChEBI" id="CHEBI:58115"/>
        <dbReference type="ChEBI" id="CHEBI:60487"/>
        <dbReference type="EC" id="2.7.8.26"/>
    </reaction>
</comment>
<dbReference type="PANTHER" id="PTHR34148:SF1">
    <property type="entry name" value="ADENOSYLCOBINAMIDE-GDP RIBAZOLETRANSFERASE"/>
    <property type="match status" value="1"/>
</dbReference>
<feature type="transmembrane region" description="Helical" evidence="19">
    <location>
        <begin position="183"/>
        <end position="203"/>
    </location>
</feature>
<feature type="transmembrane region" description="Helical" evidence="19">
    <location>
        <begin position="73"/>
        <end position="90"/>
    </location>
</feature>
<dbReference type="EMBL" id="LWMW01000054">
    <property type="protein sequence ID" value="KZX17282.1"/>
    <property type="molecule type" value="Genomic_DNA"/>
</dbReference>
<evidence type="ECO:0000256" key="15">
    <source>
        <dbReference type="ARBA" id="ARBA00032605"/>
    </source>
</evidence>
<evidence type="ECO:0000256" key="11">
    <source>
        <dbReference type="ARBA" id="ARBA00022842"/>
    </source>
</evidence>
<evidence type="ECO:0000256" key="16">
    <source>
        <dbReference type="ARBA" id="ARBA00032853"/>
    </source>
</evidence>
<evidence type="ECO:0000256" key="5">
    <source>
        <dbReference type="ARBA" id="ARBA00013200"/>
    </source>
</evidence>
<keyword evidence="10 19" id="KW-0812">Transmembrane</keyword>
<evidence type="ECO:0000256" key="9">
    <source>
        <dbReference type="ARBA" id="ARBA00022679"/>
    </source>
</evidence>
<dbReference type="AlphaFoldDB" id="A0A166F3N4"/>